<dbReference type="Proteomes" id="UP001497382">
    <property type="component" value="Unassembled WGS sequence"/>
</dbReference>
<evidence type="ECO:0000313" key="6">
    <source>
        <dbReference type="EMBL" id="CAL1293935.1"/>
    </source>
</evidence>
<evidence type="ECO:0000256" key="1">
    <source>
        <dbReference type="ARBA" id="ARBA00004613"/>
    </source>
</evidence>
<sequence>MAALTYLLCSILTLAANYKPSTDPSQNVEPGIDPSVGYPEEDRNIPGVDPVTRYPFSLEEPDHDILEVDPDETIWAEQDPDIQETTLYYGCRSSSVCDRECKKRGYKRGMCMPPRPLMKCDCFN</sequence>
<evidence type="ECO:0000256" key="3">
    <source>
        <dbReference type="ARBA" id="ARBA00023157"/>
    </source>
</evidence>
<dbReference type="CDD" id="cd00107">
    <property type="entry name" value="Knot1"/>
    <property type="match status" value="1"/>
</dbReference>
<evidence type="ECO:0000256" key="4">
    <source>
        <dbReference type="SAM" id="MobiDB-lite"/>
    </source>
</evidence>
<accession>A0AAV2BCG6</accession>
<dbReference type="InterPro" id="IPR003614">
    <property type="entry name" value="Knottins"/>
</dbReference>
<dbReference type="EMBL" id="CAXIEN010000338">
    <property type="protein sequence ID" value="CAL1293935.1"/>
    <property type="molecule type" value="Genomic_DNA"/>
</dbReference>
<dbReference type="AlphaFoldDB" id="A0AAV2BCG6"/>
<feature type="chain" id="PRO_5043999190" description="Defensin" evidence="5">
    <location>
        <begin position="16"/>
        <end position="124"/>
    </location>
</feature>
<evidence type="ECO:0000256" key="2">
    <source>
        <dbReference type="ARBA" id="ARBA00022525"/>
    </source>
</evidence>
<reference evidence="6 7" key="1">
    <citation type="submission" date="2024-04" db="EMBL/GenBank/DDBJ databases">
        <authorList>
            <person name="Rising A."/>
            <person name="Reimegard J."/>
            <person name="Sonavane S."/>
            <person name="Akerstrom W."/>
            <person name="Nylinder S."/>
            <person name="Hedman E."/>
            <person name="Kallberg Y."/>
        </authorList>
    </citation>
    <scope>NUCLEOTIDE SEQUENCE [LARGE SCALE GENOMIC DNA]</scope>
</reference>
<keyword evidence="7" id="KW-1185">Reference proteome</keyword>
<feature type="region of interest" description="Disordered" evidence="4">
    <location>
        <begin position="20"/>
        <end position="45"/>
    </location>
</feature>
<keyword evidence="3" id="KW-1015">Disulfide bond</keyword>
<feature type="signal peptide" evidence="5">
    <location>
        <begin position="1"/>
        <end position="15"/>
    </location>
</feature>
<evidence type="ECO:0000313" key="7">
    <source>
        <dbReference type="Proteomes" id="UP001497382"/>
    </source>
</evidence>
<gene>
    <name evidence="6" type="ORF">LARSCL_LOCUS18486</name>
</gene>
<organism evidence="6 7">
    <name type="scientific">Larinioides sclopetarius</name>
    <dbReference type="NCBI Taxonomy" id="280406"/>
    <lineage>
        <taxon>Eukaryota</taxon>
        <taxon>Metazoa</taxon>
        <taxon>Ecdysozoa</taxon>
        <taxon>Arthropoda</taxon>
        <taxon>Chelicerata</taxon>
        <taxon>Arachnida</taxon>
        <taxon>Araneae</taxon>
        <taxon>Araneomorphae</taxon>
        <taxon>Entelegynae</taxon>
        <taxon>Araneoidea</taxon>
        <taxon>Araneidae</taxon>
        <taxon>Larinioides</taxon>
    </lineage>
</organism>
<comment type="subcellular location">
    <subcellularLocation>
        <location evidence="1">Secreted</location>
    </subcellularLocation>
</comment>
<comment type="caution">
    <text evidence="6">The sequence shown here is derived from an EMBL/GenBank/DDBJ whole genome shotgun (WGS) entry which is preliminary data.</text>
</comment>
<dbReference type="InterPro" id="IPR036574">
    <property type="entry name" value="Scorpion_toxin-like_sf"/>
</dbReference>
<keyword evidence="5" id="KW-0732">Signal</keyword>
<evidence type="ECO:0000256" key="5">
    <source>
        <dbReference type="SAM" id="SignalP"/>
    </source>
</evidence>
<dbReference type="GO" id="GO:0005576">
    <property type="term" value="C:extracellular region"/>
    <property type="evidence" value="ECO:0007669"/>
    <property type="project" value="UniProtKB-SubCell"/>
</dbReference>
<proteinExistence type="predicted"/>
<protein>
    <recommendedName>
        <fullName evidence="8">Defensin</fullName>
    </recommendedName>
</protein>
<keyword evidence="2" id="KW-0964">Secreted</keyword>
<evidence type="ECO:0008006" key="8">
    <source>
        <dbReference type="Google" id="ProtNLM"/>
    </source>
</evidence>
<name>A0AAV2BCG6_9ARAC</name>
<dbReference type="SUPFAM" id="SSF57095">
    <property type="entry name" value="Scorpion toxin-like"/>
    <property type="match status" value="1"/>
</dbReference>
<dbReference type="GO" id="GO:0006952">
    <property type="term" value="P:defense response"/>
    <property type="evidence" value="ECO:0007669"/>
    <property type="project" value="InterPro"/>
</dbReference>